<dbReference type="InterPro" id="IPR007060">
    <property type="entry name" value="FtsL/DivIC"/>
</dbReference>
<dbReference type="EMBL" id="MDSU01000001">
    <property type="protein sequence ID" value="OSS43045.1"/>
    <property type="molecule type" value="Genomic_DNA"/>
</dbReference>
<dbReference type="Pfam" id="PF04977">
    <property type="entry name" value="DivIC"/>
    <property type="match status" value="1"/>
</dbReference>
<accession>A0A1X4XZT3</accession>
<organism evidence="1 2">
    <name type="scientific">Desulfurella amilsii</name>
    <dbReference type="NCBI Taxonomy" id="1562698"/>
    <lineage>
        <taxon>Bacteria</taxon>
        <taxon>Pseudomonadati</taxon>
        <taxon>Campylobacterota</taxon>
        <taxon>Desulfurellia</taxon>
        <taxon>Desulfurellales</taxon>
        <taxon>Desulfurellaceae</taxon>
        <taxon>Desulfurella</taxon>
    </lineage>
</organism>
<proteinExistence type="predicted"/>
<gene>
    <name evidence="1" type="ORF">DESAMIL20_153</name>
</gene>
<comment type="caution">
    <text evidence="1">The sequence shown here is derived from an EMBL/GenBank/DDBJ whole genome shotgun (WGS) entry which is preliminary data.</text>
</comment>
<name>A0A1X4XZT3_9BACT</name>
<dbReference type="Proteomes" id="UP000194141">
    <property type="component" value="Unassembled WGS sequence"/>
</dbReference>
<keyword evidence="2" id="KW-1185">Reference proteome</keyword>
<sequence>MDKEVVKEKKEINHLKKSVNVTNSTIEDKARSQYYMQKDNETVIIFKK</sequence>
<reference evidence="1 2" key="1">
    <citation type="journal article" date="2017" name="Front. Microbiol.">
        <title>Genome Sequence of Desulfurella amilsii Strain TR1 and Comparative Genomics of Desulfurellaceae Family.</title>
        <authorList>
            <person name="Florentino A.P."/>
            <person name="Stams A.J."/>
            <person name="Sanchez-Andrea I."/>
        </authorList>
    </citation>
    <scope>NUCLEOTIDE SEQUENCE [LARGE SCALE GENOMIC DNA]</scope>
    <source>
        <strain evidence="1 2">TR1</strain>
    </source>
</reference>
<evidence type="ECO:0000313" key="2">
    <source>
        <dbReference type="Proteomes" id="UP000194141"/>
    </source>
</evidence>
<evidence type="ECO:0000313" key="1">
    <source>
        <dbReference type="EMBL" id="OSS43045.1"/>
    </source>
</evidence>
<protein>
    <submittedName>
        <fullName evidence="1">Uncharacterized protein</fullName>
    </submittedName>
</protein>
<dbReference type="AlphaFoldDB" id="A0A1X4XZT3"/>
<dbReference type="STRING" id="1562698.DESAMIL20_153"/>